<dbReference type="eggNOG" id="ENOG5031J6F">
    <property type="taxonomic scope" value="Bacteria"/>
</dbReference>
<dbReference type="PROSITE" id="PS51060">
    <property type="entry name" value="PARP_ALPHA_HD"/>
    <property type="match status" value="1"/>
</dbReference>
<reference evidence="2 3" key="1">
    <citation type="submission" date="2008-10" db="EMBL/GenBank/DDBJ databases">
        <title>Draft genome sequence of Providencia alcalifaciens (DSM 30120).</title>
        <authorList>
            <person name="Sudarsanam P."/>
            <person name="Ley R."/>
            <person name="Guruge J."/>
            <person name="Turnbaugh P.J."/>
            <person name="Mahowald M."/>
            <person name="Liep D."/>
            <person name="Gordon J."/>
        </authorList>
    </citation>
    <scope>NUCLEOTIDE SEQUENCE [LARGE SCALE GENOMIC DNA]</scope>
    <source>
        <strain evidence="2 3">DSM 30120</strain>
    </source>
</reference>
<evidence type="ECO:0000313" key="3">
    <source>
        <dbReference type="Proteomes" id="UP000003729"/>
    </source>
</evidence>
<dbReference type="InterPro" id="IPR004102">
    <property type="entry name" value="Poly(ADP-ribose)pol_reg_dom"/>
</dbReference>
<dbReference type="EMBL" id="ABXW01000060">
    <property type="protein sequence ID" value="EEB44698.1"/>
    <property type="molecule type" value="Genomic_DNA"/>
</dbReference>
<reference evidence="2 3" key="2">
    <citation type="submission" date="2008-10" db="EMBL/GenBank/DDBJ databases">
        <authorList>
            <person name="Fulton L."/>
            <person name="Clifton S."/>
            <person name="Fulton B."/>
            <person name="Xu J."/>
            <person name="Minx P."/>
            <person name="Pepin K.H."/>
            <person name="Johnson M."/>
            <person name="Bhonagiri V."/>
            <person name="Nash W.E."/>
            <person name="Mardis E.R."/>
            <person name="Wilson R.K."/>
        </authorList>
    </citation>
    <scope>NUCLEOTIDE SEQUENCE [LARGE SCALE GENOMIC DNA]</scope>
    <source>
        <strain evidence="2 3">DSM 30120</strain>
    </source>
</reference>
<dbReference type="AlphaFoldDB" id="B6XIL0"/>
<evidence type="ECO:0000259" key="1">
    <source>
        <dbReference type="PROSITE" id="PS51060"/>
    </source>
</evidence>
<name>B6XIL0_9GAMM</name>
<feature type="domain" description="PARP alpha-helical" evidence="1">
    <location>
        <begin position="67"/>
        <end position="125"/>
    </location>
</feature>
<protein>
    <recommendedName>
        <fullName evidence="1">PARP alpha-helical domain-containing protein</fullName>
    </recommendedName>
</protein>
<organism evidence="2 3">
    <name type="scientific">Providencia alcalifaciens DSM 30120</name>
    <dbReference type="NCBI Taxonomy" id="520999"/>
    <lineage>
        <taxon>Bacteria</taxon>
        <taxon>Pseudomonadati</taxon>
        <taxon>Pseudomonadota</taxon>
        <taxon>Gammaproteobacteria</taxon>
        <taxon>Enterobacterales</taxon>
        <taxon>Morganellaceae</taxon>
        <taxon>Providencia</taxon>
    </lineage>
</organism>
<dbReference type="Proteomes" id="UP000003729">
    <property type="component" value="Unassembled WGS sequence"/>
</dbReference>
<accession>B6XIL0</accession>
<comment type="caution">
    <text evidence="2">The sequence shown here is derived from an EMBL/GenBank/DDBJ whole genome shotgun (WGS) entry which is preliminary data.</text>
</comment>
<evidence type="ECO:0000313" key="2">
    <source>
        <dbReference type="EMBL" id="EEB44698.1"/>
    </source>
</evidence>
<proteinExistence type="predicted"/>
<dbReference type="GO" id="GO:0003950">
    <property type="term" value="F:NAD+ poly-ADP-ribosyltransferase activity"/>
    <property type="evidence" value="ECO:0007669"/>
    <property type="project" value="InterPro"/>
</dbReference>
<gene>
    <name evidence="2" type="ORF">PROVALCAL_03205</name>
</gene>
<sequence length="125" mass="14050">MFNNQSLIFNGAAIMDNINNIAYIHLRRVSITDQQSKTTEFARAANNVKNDSQAYPKVITDKKATHKEDLHNKANALISSISDTVLTKKNLSTQHLNTNDLPIGQNIKTEITMLRKTIKDLQNLS</sequence>